<accession>A0A5B7CRH4</accession>
<proteinExistence type="predicted"/>
<reference evidence="2 3" key="1">
    <citation type="submission" date="2019-05" db="EMBL/GenBank/DDBJ databases">
        <title>Another draft genome of Portunus trituberculatus and its Hox gene families provides insights of decapod evolution.</title>
        <authorList>
            <person name="Jeong J.-H."/>
            <person name="Song I."/>
            <person name="Kim S."/>
            <person name="Choi T."/>
            <person name="Kim D."/>
            <person name="Ryu S."/>
            <person name="Kim W."/>
        </authorList>
    </citation>
    <scope>NUCLEOTIDE SEQUENCE [LARGE SCALE GENOMIC DNA]</scope>
    <source>
        <tissue evidence="2">Muscle</tissue>
    </source>
</reference>
<evidence type="ECO:0000313" key="3">
    <source>
        <dbReference type="Proteomes" id="UP000324222"/>
    </source>
</evidence>
<evidence type="ECO:0000256" key="1">
    <source>
        <dbReference type="SAM" id="MobiDB-lite"/>
    </source>
</evidence>
<evidence type="ECO:0000313" key="2">
    <source>
        <dbReference type="EMBL" id="MPC11708.1"/>
    </source>
</evidence>
<comment type="caution">
    <text evidence="2">The sequence shown here is derived from an EMBL/GenBank/DDBJ whole genome shotgun (WGS) entry which is preliminary data.</text>
</comment>
<dbReference type="AlphaFoldDB" id="A0A5B7CRH4"/>
<dbReference type="Proteomes" id="UP000324222">
    <property type="component" value="Unassembled WGS sequence"/>
</dbReference>
<dbReference type="EMBL" id="VSRR010000177">
    <property type="protein sequence ID" value="MPC11708.1"/>
    <property type="molecule type" value="Genomic_DNA"/>
</dbReference>
<name>A0A5B7CRH4_PORTR</name>
<sequence length="147" mass="15299">MSVTRVIHGCQEVSAASWVTGRDLDADTTTAPTAEPRPPVVRGRGALVEGHAESPGQTLRFSFGTCQVVDVSPSSKHPQRGAARCGSLLPCALRDSHAASRHVPSHISPESLAPGVTPGGRREGGRIALSTKLFPAISTTQSVDLPC</sequence>
<feature type="region of interest" description="Disordered" evidence="1">
    <location>
        <begin position="99"/>
        <end position="124"/>
    </location>
</feature>
<gene>
    <name evidence="2" type="ORF">E2C01_004380</name>
</gene>
<keyword evidence="3" id="KW-1185">Reference proteome</keyword>
<protein>
    <submittedName>
        <fullName evidence="2">Uncharacterized protein</fullName>
    </submittedName>
</protein>
<organism evidence="2 3">
    <name type="scientific">Portunus trituberculatus</name>
    <name type="common">Swimming crab</name>
    <name type="synonym">Neptunus trituberculatus</name>
    <dbReference type="NCBI Taxonomy" id="210409"/>
    <lineage>
        <taxon>Eukaryota</taxon>
        <taxon>Metazoa</taxon>
        <taxon>Ecdysozoa</taxon>
        <taxon>Arthropoda</taxon>
        <taxon>Crustacea</taxon>
        <taxon>Multicrustacea</taxon>
        <taxon>Malacostraca</taxon>
        <taxon>Eumalacostraca</taxon>
        <taxon>Eucarida</taxon>
        <taxon>Decapoda</taxon>
        <taxon>Pleocyemata</taxon>
        <taxon>Brachyura</taxon>
        <taxon>Eubrachyura</taxon>
        <taxon>Portunoidea</taxon>
        <taxon>Portunidae</taxon>
        <taxon>Portuninae</taxon>
        <taxon>Portunus</taxon>
    </lineage>
</organism>